<evidence type="ECO:0000313" key="11">
    <source>
        <dbReference type="EMBL" id="TYR38194.1"/>
    </source>
</evidence>
<keyword evidence="6 9" id="KW-0822">Tryptophan biosynthesis</keyword>
<keyword evidence="8 9" id="KW-0413">Isomerase</keyword>
<evidence type="ECO:0000256" key="3">
    <source>
        <dbReference type="ARBA" id="ARBA00012572"/>
    </source>
</evidence>
<evidence type="ECO:0000259" key="10">
    <source>
        <dbReference type="Pfam" id="PF00697"/>
    </source>
</evidence>
<evidence type="ECO:0000256" key="5">
    <source>
        <dbReference type="ARBA" id="ARBA00022605"/>
    </source>
</evidence>
<dbReference type="InterPro" id="IPR001240">
    <property type="entry name" value="PRAI_dom"/>
</dbReference>
<comment type="pathway">
    <text evidence="2 9">Amino-acid biosynthesis; L-tryptophan biosynthesis; L-tryptophan from chorismate: step 3/5.</text>
</comment>
<proteinExistence type="inferred from homology"/>
<dbReference type="PANTHER" id="PTHR42894">
    <property type="entry name" value="N-(5'-PHOSPHORIBOSYL)ANTHRANILATE ISOMERASE"/>
    <property type="match status" value="1"/>
</dbReference>
<dbReference type="GO" id="GO:0000162">
    <property type="term" value="P:L-tryptophan biosynthetic process"/>
    <property type="evidence" value="ECO:0007669"/>
    <property type="project" value="UniProtKB-UniRule"/>
</dbReference>
<dbReference type="InterPro" id="IPR013785">
    <property type="entry name" value="Aldolase_TIM"/>
</dbReference>
<accession>A0A5D4HCA7</accession>
<dbReference type="InterPro" id="IPR011060">
    <property type="entry name" value="RibuloseP-bd_barrel"/>
</dbReference>
<organism evidence="11 12">
    <name type="scientific">Sphingobacterium phlebotomi</name>
    <dbReference type="NCBI Taxonomy" id="2605433"/>
    <lineage>
        <taxon>Bacteria</taxon>
        <taxon>Pseudomonadati</taxon>
        <taxon>Bacteroidota</taxon>
        <taxon>Sphingobacteriia</taxon>
        <taxon>Sphingobacteriales</taxon>
        <taxon>Sphingobacteriaceae</taxon>
        <taxon>Sphingobacterium</taxon>
    </lineage>
</organism>
<dbReference type="CDD" id="cd00405">
    <property type="entry name" value="PRAI"/>
    <property type="match status" value="1"/>
</dbReference>
<comment type="similarity">
    <text evidence="9">Belongs to the TrpF family.</text>
</comment>
<dbReference type="Proteomes" id="UP000322362">
    <property type="component" value="Unassembled WGS sequence"/>
</dbReference>
<keyword evidence="7 9" id="KW-0057">Aromatic amino acid biosynthesis</keyword>
<evidence type="ECO:0000313" key="12">
    <source>
        <dbReference type="Proteomes" id="UP000322362"/>
    </source>
</evidence>
<dbReference type="SUPFAM" id="SSF51366">
    <property type="entry name" value="Ribulose-phoshate binding barrel"/>
    <property type="match status" value="1"/>
</dbReference>
<dbReference type="EMBL" id="VTAV01000001">
    <property type="protein sequence ID" value="TYR38194.1"/>
    <property type="molecule type" value="Genomic_DNA"/>
</dbReference>
<evidence type="ECO:0000256" key="7">
    <source>
        <dbReference type="ARBA" id="ARBA00023141"/>
    </source>
</evidence>
<comment type="caution">
    <text evidence="11">The sequence shown here is derived from an EMBL/GenBank/DDBJ whole genome shotgun (WGS) entry which is preliminary data.</text>
</comment>
<evidence type="ECO:0000256" key="8">
    <source>
        <dbReference type="ARBA" id="ARBA00023235"/>
    </source>
</evidence>
<dbReference type="Pfam" id="PF00697">
    <property type="entry name" value="PRAI"/>
    <property type="match status" value="1"/>
</dbReference>
<evidence type="ECO:0000256" key="6">
    <source>
        <dbReference type="ARBA" id="ARBA00022822"/>
    </source>
</evidence>
<protein>
    <recommendedName>
        <fullName evidence="4 9">N-(5'-phosphoribosyl)anthranilate isomerase</fullName>
        <shortName evidence="9">PRAI</shortName>
        <ecNumber evidence="3 9">5.3.1.24</ecNumber>
    </recommendedName>
</protein>
<evidence type="ECO:0000256" key="9">
    <source>
        <dbReference type="HAMAP-Rule" id="MF_00135"/>
    </source>
</evidence>
<dbReference type="AlphaFoldDB" id="A0A5D4HCA7"/>
<evidence type="ECO:0000256" key="2">
    <source>
        <dbReference type="ARBA" id="ARBA00004664"/>
    </source>
</evidence>
<dbReference type="HAMAP" id="MF_00135">
    <property type="entry name" value="PRAI"/>
    <property type="match status" value="1"/>
</dbReference>
<dbReference type="UniPathway" id="UPA00035">
    <property type="reaction ID" value="UER00042"/>
</dbReference>
<dbReference type="PANTHER" id="PTHR42894:SF1">
    <property type="entry name" value="N-(5'-PHOSPHORIBOSYL)ANTHRANILATE ISOMERASE"/>
    <property type="match status" value="1"/>
</dbReference>
<name>A0A5D4HCA7_9SPHI</name>
<keyword evidence="12" id="KW-1185">Reference proteome</keyword>
<dbReference type="InterPro" id="IPR044643">
    <property type="entry name" value="TrpF_fam"/>
</dbReference>
<sequence>MKDLKIKVCGMREPTNIQALSLLPIDYMGFIFYEKSARYTPELPNIPIPDQIKKTGVFVNAEKTYIDKKIAQGLQALQLHGQESPMFCEQVKTAHIEIIKAFGINTDTSWEILAPYVGIVDYFLFDTSSPQHGGTGRVFDWELLKSYPYDVPYFLSGGLDLTNIPSALTITDERLIGLDINSKFEIKPGLKDIDKLQQALKIIRHE</sequence>
<reference evidence="11 12" key="1">
    <citation type="submission" date="2019-08" db="EMBL/GenBank/DDBJ databases">
        <title>Phlebobacter frassis gen. nov. sp. nov., a new member of family Sphingobacteriaceae isolated from sand fly rearing media.</title>
        <authorList>
            <person name="Kakumanu M.L."/>
            <person name="Marayati B.F."/>
            <person name="Wada-Katsumata A."/>
            <person name="Wasserberg G."/>
            <person name="Schal C."/>
            <person name="Apperson C.S."/>
            <person name="Ponnusamy L."/>
        </authorList>
    </citation>
    <scope>NUCLEOTIDE SEQUENCE [LARGE SCALE GENOMIC DNA]</scope>
    <source>
        <strain evidence="11 12">SSI9</strain>
    </source>
</reference>
<dbReference type="EC" id="5.3.1.24" evidence="3 9"/>
<feature type="domain" description="N-(5'phosphoribosyl) anthranilate isomerase (PRAI)" evidence="10">
    <location>
        <begin position="7"/>
        <end position="199"/>
    </location>
</feature>
<comment type="catalytic activity">
    <reaction evidence="1 9">
        <text>N-(5-phospho-beta-D-ribosyl)anthranilate = 1-(2-carboxyphenylamino)-1-deoxy-D-ribulose 5-phosphate</text>
        <dbReference type="Rhea" id="RHEA:21540"/>
        <dbReference type="ChEBI" id="CHEBI:18277"/>
        <dbReference type="ChEBI" id="CHEBI:58613"/>
        <dbReference type="EC" id="5.3.1.24"/>
    </reaction>
</comment>
<dbReference type="RefSeq" id="WP_148917659.1">
    <property type="nucleotide sequence ID" value="NZ_VTAV01000001.1"/>
</dbReference>
<evidence type="ECO:0000256" key="4">
    <source>
        <dbReference type="ARBA" id="ARBA00022272"/>
    </source>
</evidence>
<dbReference type="Gene3D" id="3.20.20.70">
    <property type="entry name" value="Aldolase class I"/>
    <property type="match status" value="1"/>
</dbReference>
<evidence type="ECO:0000256" key="1">
    <source>
        <dbReference type="ARBA" id="ARBA00001164"/>
    </source>
</evidence>
<keyword evidence="5 9" id="KW-0028">Amino-acid biosynthesis</keyword>
<dbReference type="GO" id="GO:0004640">
    <property type="term" value="F:phosphoribosylanthranilate isomerase activity"/>
    <property type="evidence" value="ECO:0007669"/>
    <property type="project" value="UniProtKB-UniRule"/>
</dbReference>
<gene>
    <name evidence="9" type="primary">trpF</name>
    <name evidence="11" type="ORF">FXV77_02630</name>
</gene>